<gene>
    <name evidence="2" type="ORF">DIZ78_04710</name>
</gene>
<evidence type="ECO:0000313" key="2">
    <source>
        <dbReference type="EMBL" id="RDH87844.1"/>
    </source>
</evidence>
<sequence>MDLITRMIMQLRLLLAFLFLFIFSVSNATEFKSTTDWEAVSEQAALTDSPILVVFTADSCGYCELLKEQVLKPMLANPEAAKKATILEYDTSNGGKITDFDGSRIRSRQFTSRYKVFATPTVVILDPNGNPLTAPIVGFNGKEDYEDLLDSALRESRTAMQKTGLPADAIAGTAKPVDLRYFPH</sequence>
<keyword evidence="3" id="KW-1185">Reference proteome</keyword>
<organism evidence="2 3">
    <name type="scientific">endosymbiont of Escarpia spicata</name>
    <dbReference type="NCBI Taxonomy" id="2200908"/>
    <lineage>
        <taxon>Bacteria</taxon>
        <taxon>Pseudomonadati</taxon>
        <taxon>Pseudomonadota</taxon>
        <taxon>Gammaproteobacteria</taxon>
        <taxon>sulfur-oxidizing symbionts</taxon>
    </lineage>
</organism>
<name>A0A370DTQ6_9GAMM</name>
<dbReference type="SUPFAM" id="SSF52833">
    <property type="entry name" value="Thioredoxin-like"/>
    <property type="match status" value="1"/>
</dbReference>
<evidence type="ECO:0000313" key="3">
    <source>
        <dbReference type="Proteomes" id="UP000254771"/>
    </source>
</evidence>
<accession>A0A370DTQ6</accession>
<comment type="caution">
    <text evidence="2">The sequence shown here is derived from an EMBL/GenBank/DDBJ whole genome shotgun (WGS) entry which is preliminary data.</text>
</comment>
<dbReference type="Pfam" id="PF13098">
    <property type="entry name" value="Thioredoxin_2"/>
    <property type="match status" value="1"/>
</dbReference>
<dbReference type="InterPro" id="IPR013766">
    <property type="entry name" value="Thioredoxin_domain"/>
</dbReference>
<dbReference type="InterPro" id="IPR036249">
    <property type="entry name" value="Thioredoxin-like_sf"/>
</dbReference>
<dbReference type="Proteomes" id="UP000254771">
    <property type="component" value="Unassembled WGS sequence"/>
</dbReference>
<feature type="domain" description="Thioredoxin" evidence="1">
    <location>
        <begin position="14"/>
        <end position="154"/>
    </location>
</feature>
<protein>
    <recommendedName>
        <fullName evidence="1">Thioredoxin domain-containing protein</fullName>
    </recommendedName>
</protein>
<proteinExistence type="predicted"/>
<dbReference type="Gene3D" id="3.40.30.10">
    <property type="entry name" value="Glutaredoxin"/>
    <property type="match status" value="1"/>
</dbReference>
<dbReference type="PROSITE" id="PS51352">
    <property type="entry name" value="THIOREDOXIN_2"/>
    <property type="match status" value="1"/>
</dbReference>
<dbReference type="AlphaFoldDB" id="A0A370DTQ6"/>
<reference evidence="2 3" key="1">
    <citation type="journal article" date="2018" name="ISME J.">
        <title>Endosymbiont genomes yield clues of tubeworm success.</title>
        <authorList>
            <person name="Li Y."/>
            <person name="Liles M.R."/>
            <person name="Halanych K.M."/>
        </authorList>
    </citation>
    <scope>NUCLEOTIDE SEQUENCE [LARGE SCALE GENOMIC DNA]</scope>
    <source>
        <strain evidence="2">A1462</strain>
    </source>
</reference>
<dbReference type="EMBL" id="QFXE01000005">
    <property type="protein sequence ID" value="RDH87844.1"/>
    <property type="molecule type" value="Genomic_DNA"/>
</dbReference>
<dbReference type="InterPro" id="IPR012336">
    <property type="entry name" value="Thioredoxin-like_fold"/>
</dbReference>
<evidence type="ECO:0000259" key="1">
    <source>
        <dbReference type="PROSITE" id="PS51352"/>
    </source>
</evidence>